<protein>
    <recommendedName>
        <fullName evidence="10">POTRA domain-containing protein</fullName>
    </recommendedName>
</protein>
<dbReference type="GO" id="GO:0051301">
    <property type="term" value="P:cell division"/>
    <property type="evidence" value="ECO:0007669"/>
    <property type="project" value="UniProtKB-KW"/>
</dbReference>
<keyword evidence="7" id="KW-0472">Membrane</keyword>
<evidence type="ECO:0000256" key="5">
    <source>
        <dbReference type="ARBA" id="ARBA00023306"/>
    </source>
</evidence>
<evidence type="ECO:0008006" key="10">
    <source>
        <dbReference type="Google" id="ProtNLM"/>
    </source>
</evidence>
<dbReference type="AlphaFoldDB" id="A0A1F5SY81"/>
<sequence>MHKEYKNVNFSDPRKQKQQADKKKQLRKTVWILCLILIVGLVYFLLYSPFFQLKEVRVVGLHQISRVNFEKIISNYQSSNKWFLFPRKNIFVFSQDELINTIGESYFLKTLDVDKLFPNEIEILVEENNSFIIWHSGQQCIHLSDSAVAVQNCEGLEGEDLIVIQDYQQIPVEIGQPVLDPAKMQQMLEFKSGLESKVKPTIFIYNYEGPDSVKIETENGFNILVNLSANPSAQIQRLFYILEDDKIKTELNTINYFDLRFGEKIFYK</sequence>
<dbReference type="GO" id="GO:0005886">
    <property type="term" value="C:plasma membrane"/>
    <property type="evidence" value="ECO:0007669"/>
    <property type="project" value="TreeGrafter"/>
</dbReference>
<evidence type="ECO:0000256" key="1">
    <source>
        <dbReference type="ARBA" id="ARBA00022475"/>
    </source>
</evidence>
<dbReference type="PANTHER" id="PTHR37820:SF1">
    <property type="entry name" value="CELL DIVISION PROTEIN FTSQ"/>
    <property type="match status" value="1"/>
</dbReference>
<evidence type="ECO:0000256" key="4">
    <source>
        <dbReference type="ARBA" id="ARBA00022989"/>
    </source>
</evidence>
<evidence type="ECO:0000256" key="2">
    <source>
        <dbReference type="ARBA" id="ARBA00022618"/>
    </source>
</evidence>
<organism evidence="8 9">
    <name type="scientific">Candidatus Falkowbacteria bacterium RIFOXYC2_FULL_36_12</name>
    <dbReference type="NCBI Taxonomy" id="1798002"/>
    <lineage>
        <taxon>Bacteria</taxon>
        <taxon>Candidatus Falkowiibacteriota</taxon>
    </lineage>
</organism>
<gene>
    <name evidence="8" type="ORF">A2478_03945</name>
</gene>
<reference evidence="8 9" key="1">
    <citation type="journal article" date="2016" name="Nat. Commun.">
        <title>Thousands of microbial genomes shed light on interconnected biogeochemical processes in an aquifer system.</title>
        <authorList>
            <person name="Anantharaman K."/>
            <person name="Brown C.T."/>
            <person name="Hug L.A."/>
            <person name="Sharon I."/>
            <person name="Castelle C.J."/>
            <person name="Probst A.J."/>
            <person name="Thomas B.C."/>
            <person name="Singh A."/>
            <person name="Wilkins M.J."/>
            <person name="Karaoz U."/>
            <person name="Brodie E.L."/>
            <person name="Williams K.H."/>
            <person name="Hubbard S.S."/>
            <person name="Banfield J.F."/>
        </authorList>
    </citation>
    <scope>NUCLEOTIDE SEQUENCE [LARGE SCALE GENOMIC DNA]</scope>
</reference>
<evidence type="ECO:0000313" key="9">
    <source>
        <dbReference type="Proteomes" id="UP000179001"/>
    </source>
</evidence>
<dbReference type="PANTHER" id="PTHR37820">
    <property type="entry name" value="CELL DIVISION PROTEIN DIVIB"/>
    <property type="match status" value="1"/>
</dbReference>
<keyword evidence="4 7" id="KW-1133">Transmembrane helix</keyword>
<evidence type="ECO:0000256" key="7">
    <source>
        <dbReference type="SAM" id="Phobius"/>
    </source>
</evidence>
<comment type="caution">
    <text evidence="8">The sequence shown here is derived from an EMBL/GenBank/DDBJ whole genome shotgun (WGS) entry which is preliminary data.</text>
</comment>
<name>A0A1F5SY81_9BACT</name>
<evidence type="ECO:0000256" key="6">
    <source>
        <dbReference type="SAM" id="MobiDB-lite"/>
    </source>
</evidence>
<feature type="transmembrane region" description="Helical" evidence="7">
    <location>
        <begin position="30"/>
        <end position="50"/>
    </location>
</feature>
<evidence type="ECO:0000313" key="8">
    <source>
        <dbReference type="EMBL" id="OGF31612.1"/>
    </source>
</evidence>
<dbReference type="Proteomes" id="UP000179001">
    <property type="component" value="Unassembled WGS sequence"/>
</dbReference>
<dbReference type="EMBL" id="MFGJ01000007">
    <property type="protein sequence ID" value="OGF31612.1"/>
    <property type="molecule type" value="Genomic_DNA"/>
</dbReference>
<proteinExistence type="predicted"/>
<evidence type="ECO:0000256" key="3">
    <source>
        <dbReference type="ARBA" id="ARBA00022692"/>
    </source>
</evidence>
<keyword evidence="3 7" id="KW-0812">Transmembrane</keyword>
<keyword evidence="5" id="KW-0131">Cell cycle</keyword>
<dbReference type="InterPro" id="IPR050487">
    <property type="entry name" value="FtsQ_DivIB"/>
</dbReference>
<accession>A0A1F5SY81</accession>
<keyword evidence="2" id="KW-0132">Cell division</keyword>
<dbReference type="STRING" id="1798002.A2478_03945"/>
<keyword evidence="1" id="KW-1003">Cell membrane</keyword>
<feature type="region of interest" description="Disordered" evidence="6">
    <location>
        <begin position="1"/>
        <end position="21"/>
    </location>
</feature>